<feature type="transmembrane region" description="Helical" evidence="6">
    <location>
        <begin position="328"/>
        <end position="350"/>
    </location>
</feature>
<evidence type="ECO:0000256" key="1">
    <source>
        <dbReference type="ARBA" id="ARBA00004141"/>
    </source>
</evidence>
<evidence type="ECO:0000256" key="4">
    <source>
        <dbReference type="ARBA" id="ARBA00022989"/>
    </source>
</evidence>
<dbReference type="InterPro" id="IPR031312">
    <property type="entry name" value="Na/sul_symport_CS"/>
</dbReference>
<sequence>MKTKSIGLFTGPILFLLILFFFKAEGLPREGTATFAIGTWIAIWWITEAIPISVTALLPFILFPITGVMPVKGVSAAFANQMIFLFLGGFILAVAIEKTNLHKRIALNIIYAIGSNWNKVILGFMIATAFLSMWISNTATAVMMLPIGLAVISQIQTDDHIKKNMGQSLMLGIAYGCSIGGIATIIGTPTNVIFVGIVEDLYGQTISFTQWMSVGLPFSILMLGIGWLYLTKIVFPVSVEGIPGGKKAIATQLNALGKVSYKEKSVLIVFIIVALCWITSSLFLKKIIPGVNDTLIAIAGAITLFVIPSGESKKIGIISWQTAEDIPWGILLLFGGGLALAEGFKVSGLAKWIGSQLTMFEVFPSILLILAIIVVINFLTEITSNVATAAMLMPILAALALSIDVHPYFLMVAATISASCAFMLPVATPPNAVVFGSGLLTIPVMIKAGFWMNIISILVATILVYFILPNVWNIDITLFPEIFK</sequence>
<dbReference type="Pfam" id="PF00939">
    <property type="entry name" value="Na_sulph_symp"/>
    <property type="match status" value="1"/>
</dbReference>
<dbReference type="GO" id="GO:0015141">
    <property type="term" value="F:succinate transmembrane transporter activity"/>
    <property type="evidence" value="ECO:0007669"/>
    <property type="project" value="UniProtKB-ARBA"/>
</dbReference>
<evidence type="ECO:0000256" key="2">
    <source>
        <dbReference type="ARBA" id="ARBA00022448"/>
    </source>
</evidence>
<dbReference type="AlphaFoldDB" id="A0A937DA37"/>
<comment type="subcellular location">
    <subcellularLocation>
        <location evidence="1">Membrane</location>
        <topology evidence="1">Multi-pass membrane protein</topology>
    </subcellularLocation>
</comment>
<keyword evidence="5 6" id="KW-0472">Membrane</keyword>
<keyword evidence="8" id="KW-1185">Reference proteome</keyword>
<dbReference type="GO" id="GO:0005886">
    <property type="term" value="C:plasma membrane"/>
    <property type="evidence" value="ECO:0007669"/>
    <property type="project" value="TreeGrafter"/>
</dbReference>
<evidence type="ECO:0000256" key="5">
    <source>
        <dbReference type="ARBA" id="ARBA00023136"/>
    </source>
</evidence>
<evidence type="ECO:0000313" key="7">
    <source>
        <dbReference type="EMBL" id="MBL0684342.1"/>
    </source>
</evidence>
<proteinExistence type="predicted"/>
<accession>A0A937DA37</accession>
<feature type="transmembrane region" description="Helical" evidence="6">
    <location>
        <begin position="169"/>
        <end position="188"/>
    </location>
</feature>
<name>A0A937DA37_9FLAO</name>
<keyword evidence="3 6" id="KW-0812">Transmembrane</keyword>
<dbReference type="CDD" id="cd01115">
    <property type="entry name" value="SLC13_permease"/>
    <property type="match status" value="1"/>
</dbReference>
<dbReference type="PANTHER" id="PTHR10283:SF82">
    <property type="entry name" value="SOLUTE CARRIER FAMILY 13 MEMBER 2"/>
    <property type="match status" value="1"/>
</dbReference>
<feature type="transmembrane region" description="Helical" evidence="6">
    <location>
        <begin position="117"/>
        <end position="135"/>
    </location>
</feature>
<keyword evidence="2" id="KW-0813">Transport</keyword>
<evidence type="ECO:0000256" key="6">
    <source>
        <dbReference type="SAM" id="Phobius"/>
    </source>
</evidence>
<protein>
    <submittedName>
        <fullName evidence="7">SLC13/DASS family transporter</fullName>
    </submittedName>
</protein>
<dbReference type="PANTHER" id="PTHR10283">
    <property type="entry name" value="SOLUTE CARRIER FAMILY 13 MEMBER"/>
    <property type="match status" value="1"/>
</dbReference>
<dbReference type="EMBL" id="JAERQJ010000004">
    <property type="protein sequence ID" value="MBL0684342.1"/>
    <property type="molecule type" value="Genomic_DNA"/>
</dbReference>
<comment type="caution">
    <text evidence="7">The sequence shown here is derived from an EMBL/GenBank/DDBJ whole genome shotgun (WGS) entry which is preliminary data.</text>
</comment>
<feature type="transmembrane region" description="Helical" evidence="6">
    <location>
        <begin position="448"/>
        <end position="468"/>
    </location>
</feature>
<feature type="transmembrane region" description="Helical" evidence="6">
    <location>
        <begin position="362"/>
        <end position="379"/>
    </location>
</feature>
<feature type="transmembrane region" description="Helical" evidence="6">
    <location>
        <begin position="34"/>
        <end position="62"/>
    </location>
</feature>
<feature type="transmembrane region" description="Helical" evidence="6">
    <location>
        <begin position="6"/>
        <end position="22"/>
    </location>
</feature>
<gene>
    <name evidence="7" type="ORF">JJQ60_12515</name>
</gene>
<feature type="transmembrane region" description="Helical" evidence="6">
    <location>
        <begin position="290"/>
        <end position="307"/>
    </location>
</feature>
<dbReference type="PROSITE" id="PS01271">
    <property type="entry name" value="NA_SULFATE"/>
    <property type="match status" value="1"/>
</dbReference>
<reference evidence="7" key="1">
    <citation type="submission" date="2021-01" db="EMBL/GenBank/DDBJ databases">
        <authorList>
            <person name="Zhong Y.L."/>
        </authorList>
    </citation>
    <scope>NUCLEOTIDE SEQUENCE</scope>
    <source>
        <strain evidence="7">KCTC 23302</strain>
    </source>
</reference>
<feature type="transmembrane region" description="Helical" evidence="6">
    <location>
        <begin position="74"/>
        <end position="96"/>
    </location>
</feature>
<feature type="transmembrane region" description="Helical" evidence="6">
    <location>
        <begin position="141"/>
        <end position="157"/>
    </location>
</feature>
<feature type="transmembrane region" description="Helical" evidence="6">
    <location>
        <begin position="208"/>
        <end position="230"/>
    </location>
</feature>
<dbReference type="InterPro" id="IPR001898">
    <property type="entry name" value="SLC13A/DASS"/>
</dbReference>
<dbReference type="RefSeq" id="WP_201920337.1">
    <property type="nucleotide sequence ID" value="NZ_BAABAX010000003.1"/>
</dbReference>
<evidence type="ECO:0000256" key="3">
    <source>
        <dbReference type="ARBA" id="ARBA00022692"/>
    </source>
</evidence>
<dbReference type="NCBIfam" id="TIGR00785">
    <property type="entry name" value="dass"/>
    <property type="match status" value="1"/>
</dbReference>
<dbReference type="Proteomes" id="UP000651057">
    <property type="component" value="Unassembled WGS sequence"/>
</dbReference>
<feature type="transmembrane region" description="Helical" evidence="6">
    <location>
        <begin position="386"/>
        <end position="403"/>
    </location>
</feature>
<evidence type="ECO:0000313" key="8">
    <source>
        <dbReference type="Proteomes" id="UP000651057"/>
    </source>
</evidence>
<feature type="transmembrane region" description="Helical" evidence="6">
    <location>
        <begin position="266"/>
        <end position="284"/>
    </location>
</feature>
<organism evidence="7 8">
    <name type="scientific">Aquimarina mytili</name>
    <dbReference type="NCBI Taxonomy" id="874423"/>
    <lineage>
        <taxon>Bacteria</taxon>
        <taxon>Pseudomonadati</taxon>
        <taxon>Bacteroidota</taxon>
        <taxon>Flavobacteriia</taxon>
        <taxon>Flavobacteriales</taxon>
        <taxon>Flavobacteriaceae</taxon>
        <taxon>Aquimarina</taxon>
    </lineage>
</organism>
<keyword evidence="4 6" id="KW-1133">Transmembrane helix</keyword>